<gene>
    <name evidence="2" type="ORF">AFERRI_30079</name>
    <name evidence="3" type="ORF">AFERRI_50519</name>
</gene>
<dbReference type="InterPro" id="IPR007172">
    <property type="entry name" value="DUF374"/>
</dbReference>
<keyword evidence="4" id="KW-1185">Reference proteome</keyword>
<evidence type="ECO:0000313" key="4">
    <source>
        <dbReference type="Proteomes" id="UP000193925"/>
    </source>
</evidence>
<dbReference type="EMBL" id="LT841305">
    <property type="protein sequence ID" value="SMH67318.1"/>
    <property type="molecule type" value="Genomic_DNA"/>
</dbReference>
<evidence type="ECO:0000313" key="2">
    <source>
        <dbReference type="EMBL" id="CDQ09433.1"/>
    </source>
</evidence>
<reference evidence="3 4" key="3">
    <citation type="submission" date="2017-03" db="EMBL/GenBank/DDBJ databases">
        <authorList>
            <person name="Regsiter A."/>
            <person name="William W."/>
        </authorList>
    </citation>
    <scope>NUCLEOTIDE SEQUENCE [LARGE SCALE GENOMIC DNA]</scope>
    <source>
        <strain evidence="3">PRJEB5721</strain>
    </source>
</reference>
<evidence type="ECO:0000259" key="1">
    <source>
        <dbReference type="Pfam" id="PF04028"/>
    </source>
</evidence>
<evidence type="ECO:0000313" key="3">
    <source>
        <dbReference type="EMBL" id="SMH67318.1"/>
    </source>
</evidence>
<dbReference type="Proteomes" id="UP000193925">
    <property type="component" value="Chromosome AFERRI"/>
</dbReference>
<name>A0A060URM3_9PROT</name>
<dbReference type="CDD" id="cd07983">
    <property type="entry name" value="LPLAT_DUF374-like"/>
    <property type="match status" value="1"/>
</dbReference>
<accession>A0A060URM3</accession>
<dbReference type="AlphaFoldDB" id="A0A060URM3"/>
<reference evidence="2" key="1">
    <citation type="submission" date="2014-03" db="EMBL/GenBank/DDBJ databases">
        <authorList>
            <person name="Genoscope - CEA"/>
        </authorList>
    </citation>
    <scope>NUCLEOTIDE SEQUENCE [LARGE SCALE GENOMIC DNA]</scope>
    <source>
        <strain evidence="2">CF27</strain>
    </source>
</reference>
<protein>
    <recommendedName>
        <fullName evidence="1">DUF374 domain-containing protein</fullName>
    </recommendedName>
</protein>
<feature type="domain" description="DUF374" evidence="1">
    <location>
        <begin position="66"/>
        <end position="131"/>
    </location>
</feature>
<sequence>MRLEGRSLRVVAALAAYIIKAMALSVRWHEEGDASVRALIEAGQPFLLAFWHGRGVMVAQAYWRVGGRKIKILVSEHRDGELIAATMAHWGYGAVRGSTRSGAIKGARGMLRAAHAGYDLAISPDGPRGPREVLQEGVIELARISGLPIVPVTYSARWAKRFASWDGFLLPLPGARGVILWGEPLRIPRDANKDTLIALQQALEATMIDLRQRADARVGRVEMQDRIS</sequence>
<proteinExistence type="predicted"/>
<organism evidence="2">
    <name type="scientific">Acidithiobacillus ferrivorans</name>
    <dbReference type="NCBI Taxonomy" id="160808"/>
    <lineage>
        <taxon>Bacteria</taxon>
        <taxon>Pseudomonadati</taxon>
        <taxon>Pseudomonadota</taxon>
        <taxon>Acidithiobacillia</taxon>
        <taxon>Acidithiobacillales</taxon>
        <taxon>Acidithiobacillaceae</taxon>
        <taxon>Acidithiobacillus</taxon>
    </lineage>
</organism>
<reference evidence="2" key="2">
    <citation type="submission" date="2014-07" db="EMBL/GenBank/DDBJ databases">
        <title>Initial genome analysis of the psychrotolerant acidophile Acidithiobacillus ferrivorans CF27: insights into iron and sulfur oxidation pathways and into biofilm formation.</title>
        <authorList>
            <person name="Talla E."/>
            <person name="Hedrich S."/>
            <person name="Mangenot S."/>
            <person name="Ji B."/>
            <person name="Johnson D.B."/>
            <person name="Barbe V."/>
            <person name="Bonnefoy V."/>
        </authorList>
    </citation>
    <scope>NUCLEOTIDE SEQUENCE [LARGE SCALE GENOMIC DNA]</scope>
    <source>
        <strain evidence="2">CF27</strain>
    </source>
</reference>
<dbReference type="EMBL" id="CCCS020000023">
    <property type="protein sequence ID" value="CDQ09433.1"/>
    <property type="molecule type" value="Genomic_DNA"/>
</dbReference>
<dbReference type="Pfam" id="PF04028">
    <property type="entry name" value="DUF374"/>
    <property type="match status" value="1"/>
</dbReference>